<dbReference type="InterPro" id="IPR016024">
    <property type="entry name" value="ARM-type_fold"/>
</dbReference>
<dbReference type="Pfam" id="PF18051">
    <property type="entry name" value="RPN1_C"/>
    <property type="match status" value="1"/>
</dbReference>
<keyword evidence="4" id="KW-0677">Repeat</keyword>
<gene>
    <name evidence="11" type="ORF">X777_00886</name>
</gene>
<reference evidence="11 12" key="1">
    <citation type="journal article" date="2014" name="Curr. Biol.">
        <title>The genome of the clonal raider ant Cerapachys biroi.</title>
        <authorList>
            <person name="Oxley P.R."/>
            <person name="Ji L."/>
            <person name="Fetter-Pruneda I."/>
            <person name="McKenzie S.K."/>
            <person name="Li C."/>
            <person name="Hu H."/>
            <person name="Zhang G."/>
            <person name="Kronauer D.J."/>
        </authorList>
    </citation>
    <scope>NUCLEOTIDE SEQUENCE [LARGE SCALE GENOMIC DNA]</scope>
</reference>
<protein>
    <recommendedName>
        <fullName evidence="3 7">26S proteasome non-ATPase regulatory subunit 2</fullName>
    </recommendedName>
</protein>
<feature type="region of interest" description="Disordered" evidence="8">
    <location>
        <begin position="641"/>
        <end position="678"/>
    </location>
</feature>
<evidence type="ECO:0000259" key="10">
    <source>
        <dbReference type="Pfam" id="PF18051"/>
    </source>
</evidence>
<dbReference type="STRING" id="2015173.A0A026WRQ1"/>
<dbReference type="GO" id="GO:0005634">
    <property type="term" value="C:nucleus"/>
    <property type="evidence" value="ECO:0007669"/>
    <property type="project" value="TreeGrafter"/>
</dbReference>
<evidence type="ECO:0000259" key="9">
    <source>
        <dbReference type="Pfam" id="PF17781"/>
    </source>
</evidence>
<accession>A0A026WRQ1</accession>
<keyword evidence="12" id="KW-1185">Reference proteome</keyword>
<comment type="similarity">
    <text evidence="2 7">Belongs to the proteasome subunit S2 family.</text>
</comment>
<evidence type="ECO:0000256" key="3">
    <source>
        <dbReference type="ARBA" id="ARBA00014928"/>
    </source>
</evidence>
<dbReference type="Pfam" id="PF17781">
    <property type="entry name" value="RPN1_RPN2_N"/>
    <property type="match status" value="1"/>
</dbReference>
<evidence type="ECO:0000256" key="2">
    <source>
        <dbReference type="ARBA" id="ARBA00005460"/>
    </source>
</evidence>
<keyword evidence="5 7" id="KW-0647">Proteasome</keyword>
<dbReference type="Gene3D" id="1.25.10.10">
    <property type="entry name" value="Leucine-rich Repeat Variant"/>
    <property type="match status" value="1"/>
</dbReference>
<sequence length="958" mass="105124">MNIGTSCSTLSKRDKIFCEKQQEDLLRAMNKLEQDKEGDLNEEDKRLQEELLQAVDVLKGTDETAMLLSLSHLRMLIRTSTTSMTSVPKPLKYLRNFYPSLKSACDGLTCKDVKVRFAEILSVLALAGAAAGSKDCLKFCIKGFVDNPGEWGHEYVRQLEAEIVDEWTNAPIKEEQEIRNQLTPLIKSIIAFDMKHNAEIQSCDLCLEIDELNLLPDHLDSTNFARKHVLASYFIRAFSLLLYPHCLNWCICARIFFSEDTERRQILEFATEQYLKFNEYTRAILVALQLANSELVSKCFTACPDSLMRNQLAFILARMQDQPLRTEYHGNDAKDIEVILSNGHVNTHFQILARELDILEPKLPEDIYKSWLLSGSRQIEHDSARANLAASFVSGFMHAGFGQDKLMANTSNCWVYKNKEHGMLSATASLGLIHMWDVDGGLVPIDKYLYTNEDYIKSGALLAIGLVNCGIRNECDPALALLSEYVNSSSQTLRIGAVLGLGLAYAGSRRKDVTKLLSGALANEQNNVEISSLTAIALGLVNVGSGDSDVSSEILLKLLGLCKRELAITHSRFLALALGMIYMGTRDVIETPSAALEALPEPYNFASQTMLQICAYAGTGDVLIVQELLRICSETVEGVTSVKTTPDNTPTASCCDQRRPRSSSTTSKENGNQAEESAKDIGLPQAIASLGVGVVGLGEGRENSRIFGQVGRYGPTPARRAMPLALALSSLSNAEPAILDVLNKYSHDQDADVALNAILALGLVGAGTNNARLATMLRQLAAYYAKNPFHLFLVRISQGLVHLGKGTLSLSPLRFASRVLDHTALAGLMVVLVACLDCRNLILSQSHYLMYCLAVAIEPRWLVTVDENLKNLPVSVRIGQSVDVVGKAGNPKSIVGGHVQTTPVLLCAGEKAELASDQYESLSGVLEGFVILREKGLAEAMCSIQQKRTLVRIAQWEQ</sequence>
<dbReference type="Proteomes" id="UP000053097">
    <property type="component" value="Unassembled WGS sequence"/>
</dbReference>
<evidence type="ECO:0000256" key="1">
    <source>
        <dbReference type="ARBA" id="ARBA00004031"/>
    </source>
</evidence>
<dbReference type="InterPro" id="IPR002015">
    <property type="entry name" value="Proteasome/cyclosome_rpt"/>
</dbReference>
<evidence type="ECO:0000256" key="8">
    <source>
        <dbReference type="SAM" id="MobiDB-lite"/>
    </source>
</evidence>
<dbReference type="GO" id="GO:0034515">
    <property type="term" value="C:proteasome storage granule"/>
    <property type="evidence" value="ECO:0007669"/>
    <property type="project" value="TreeGrafter"/>
</dbReference>
<evidence type="ECO:0000256" key="4">
    <source>
        <dbReference type="ARBA" id="ARBA00022737"/>
    </source>
</evidence>
<evidence type="ECO:0000313" key="12">
    <source>
        <dbReference type="Proteomes" id="UP000053097"/>
    </source>
</evidence>
<evidence type="ECO:0000256" key="7">
    <source>
        <dbReference type="PIRNR" id="PIRNR015965"/>
    </source>
</evidence>
<dbReference type="AlphaFoldDB" id="A0A026WRQ1"/>
<evidence type="ECO:0000313" key="11">
    <source>
        <dbReference type="EMBL" id="EZA57784.1"/>
    </source>
</evidence>
<dbReference type="OMA" id="YLMYCLA"/>
<feature type="compositionally biased region" description="Polar residues" evidence="8">
    <location>
        <begin position="662"/>
        <end position="675"/>
    </location>
</feature>
<dbReference type="GO" id="GO:0042176">
    <property type="term" value="P:regulation of protein catabolic process"/>
    <property type="evidence" value="ECO:0007669"/>
    <property type="project" value="InterPro"/>
</dbReference>
<dbReference type="PIRSF" id="PIRSF015965">
    <property type="entry name" value="26S_Psome_Rpn1"/>
    <property type="match status" value="1"/>
</dbReference>
<dbReference type="SUPFAM" id="SSF48371">
    <property type="entry name" value="ARM repeat"/>
    <property type="match status" value="1"/>
</dbReference>
<dbReference type="InterPro" id="IPR041433">
    <property type="entry name" value="RPN1_C"/>
</dbReference>
<comment type="subunit">
    <text evidence="6">Component of the 19S proteasome regulatory particle complex. The 26S proteasome consists of a 20S core particle (CP) and two 19S regulatory subunits (RP). The regulatory particle is made of a lid composed of 9 subunits, a base containing 6 ATPases and few additional components including PSMD2. Interacts with RPGRIP1L. Interacts with CRY1 in a KDM8-dependent manner. Interacts (via C-terminus) with phosphatase UBLCP1 (via ubiquitin-like domain); the interaction recruits UBLCP1 to the 19S regulatory particle where it dephosphorylates 19S subunit PSMC2/RPT1 which impairs PSMC2 ATPase activity and disrupts 26S proteasome assembly.</text>
</comment>
<feature type="compositionally biased region" description="Polar residues" evidence="8">
    <location>
        <begin position="641"/>
        <end position="654"/>
    </location>
</feature>
<dbReference type="GO" id="GO:0008540">
    <property type="term" value="C:proteasome regulatory particle, base subcomplex"/>
    <property type="evidence" value="ECO:0007669"/>
    <property type="project" value="UniProtKB-UniRule"/>
</dbReference>
<dbReference type="GO" id="GO:0043161">
    <property type="term" value="P:proteasome-mediated ubiquitin-dependent protein catabolic process"/>
    <property type="evidence" value="ECO:0007669"/>
    <property type="project" value="TreeGrafter"/>
</dbReference>
<dbReference type="InterPro" id="IPR040892">
    <property type="entry name" value="RPN1_N"/>
</dbReference>
<evidence type="ECO:0000256" key="5">
    <source>
        <dbReference type="ARBA" id="ARBA00022942"/>
    </source>
</evidence>
<evidence type="ECO:0000256" key="6">
    <source>
        <dbReference type="ARBA" id="ARBA00046857"/>
    </source>
</evidence>
<dbReference type="PANTHER" id="PTHR10943">
    <property type="entry name" value="26S PROTEASOME NON-ATPASE REGULATORY SUBUNIT"/>
    <property type="match status" value="1"/>
</dbReference>
<dbReference type="InterPro" id="IPR016643">
    <property type="entry name" value="26S_Psome_Rpn1"/>
</dbReference>
<comment type="function">
    <text evidence="7">Component of the 26S proteasome, a multiprotein complex involved in the ATP-dependent degradation of ubiquitinated proteins. This complex plays a key role in the maintenance of protein homeostasis by removing misfolded or damaged proteins, which could impair cellular functions, and by removing proteins whose functions are no longer required. Therefore, the proteasome participates in numerous cellular processes, including cell cycle progression, apoptosis, or DNA damage repair.</text>
</comment>
<organism evidence="11 12">
    <name type="scientific">Ooceraea biroi</name>
    <name type="common">Clonal raider ant</name>
    <name type="synonym">Cerapachys biroi</name>
    <dbReference type="NCBI Taxonomy" id="2015173"/>
    <lineage>
        <taxon>Eukaryota</taxon>
        <taxon>Metazoa</taxon>
        <taxon>Ecdysozoa</taxon>
        <taxon>Arthropoda</taxon>
        <taxon>Hexapoda</taxon>
        <taxon>Insecta</taxon>
        <taxon>Pterygota</taxon>
        <taxon>Neoptera</taxon>
        <taxon>Endopterygota</taxon>
        <taxon>Hymenoptera</taxon>
        <taxon>Apocrita</taxon>
        <taxon>Aculeata</taxon>
        <taxon>Formicoidea</taxon>
        <taxon>Formicidae</taxon>
        <taxon>Dorylinae</taxon>
        <taxon>Ooceraea</taxon>
    </lineage>
</organism>
<dbReference type="OrthoDB" id="10252509at2759"/>
<dbReference type="PANTHER" id="PTHR10943:SF1">
    <property type="entry name" value="26S PROTEASOME NON-ATPASE REGULATORY SUBUNIT 2"/>
    <property type="match status" value="1"/>
</dbReference>
<dbReference type="GO" id="GO:0030234">
    <property type="term" value="F:enzyme regulator activity"/>
    <property type="evidence" value="ECO:0007669"/>
    <property type="project" value="UniProtKB-UniRule"/>
</dbReference>
<feature type="domain" description="RPN1 N-terminal" evidence="9">
    <location>
        <begin position="54"/>
        <end position="372"/>
    </location>
</feature>
<proteinExistence type="inferred from homology"/>
<dbReference type="EMBL" id="KK107139">
    <property type="protein sequence ID" value="EZA57784.1"/>
    <property type="molecule type" value="Genomic_DNA"/>
</dbReference>
<dbReference type="Pfam" id="PF01851">
    <property type="entry name" value="PC_rep"/>
    <property type="match status" value="3"/>
</dbReference>
<feature type="domain" description="26S proteasome non-ATPase regulatory subunit RPN1 C-terminal" evidence="10">
    <location>
        <begin position="885"/>
        <end position="935"/>
    </location>
</feature>
<dbReference type="InterPro" id="IPR011989">
    <property type="entry name" value="ARM-like"/>
</dbReference>
<name>A0A026WRQ1_OOCBI</name>
<comment type="function">
    <text evidence="1">Binds to the intracellular domain of tumor necrosis factor type 1 receptor. The binding domain of TRAP1 and TRAP2 resides outside the death domain of TNFR1.</text>
</comment>